<evidence type="ECO:0000313" key="2">
    <source>
        <dbReference type="EMBL" id="GLR65490.1"/>
    </source>
</evidence>
<dbReference type="EMBL" id="BSOS01000005">
    <property type="protein sequence ID" value="GLR65490.1"/>
    <property type="molecule type" value="Genomic_DNA"/>
</dbReference>
<comment type="caution">
    <text evidence="2">The sequence shown here is derived from an EMBL/GenBank/DDBJ whole genome shotgun (WGS) entry which is preliminary data.</text>
</comment>
<protein>
    <submittedName>
        <fullName evidence="2">Uncharacterized protein</fullName>
    </submittedName>
</protein>
<organism evidence="2 3">
    <name type="scientific">Acidocella aquatica</name>
    <dbReference type="NCBI Taxonomy" id="1922313"/>
    <lineage>
        <taxon>Bacteria</taxon>
        <taxon>Pseudomonadati</taxon>
        <taxon>Pseudomonadota</taxon>
        <taxon>Alphaproteobacteria</taxon>
        <taxon>Acetobacterales</taxon>
        <taxon>Acidocellaceae</taxon>
        <taxon>Acidocella</taxon>
    </lineage>
</organism>
<evidence type="ECO:0000313" key="3">
    <source>
        <dbReference type="Proteomes" id="UP001156641"/>
    </source>
</evidence>
<keyword evidence="3" id="KW-1185">Reference proteome</keyword>
<feature type="region of interest" description="Disordered" evidence="1">
    <location>
        <begin position="1"/>
        <end position="24"/>
    </location>
</feature>
<sequence>MQFRGGMGAKVGGGGFHRGLQPGELRAQGGGVTGLAGLHEAQRMGDGLRAGPIGAGIGNQGAEFIKFLDQRIKDPVGGDQHGVLSGVSLLLDRLEQS</sequence>
<evidence type="ECO:0000256" key="1">
    <source>
        <dbReference type="SAM" id="MobiDB-lite"/>
    </source>
</evidence>
<feature type="compositionally biased region" description="Gly residues" evidence="1">
    <location>
        <begin position="1"/>
        <end position="17"/>
    </location>
</feature>
<name>A0ABQ6A2L6_9PROT</name>
<reference evidence="3" key="1">
    <citation type="journal article" date="2019" name="Int. J. Syst. Evol. Microbiol.">
        <title>The Global Catalogue of Microorganisms (GCM) 10K type strain sequencing project: providing services to taxonomists for standard genome sequencing and annotation.</title>
        <authorList>
            <consortium name="The Broad Institute Genomics Platform"/>
            <consortium name="The Broad Institute Genome Sequencing Center for Infectious Disease"/>
            <person name="Wu L."/>
            <person name="Ma J."/>
        </authorList>
    </citation>
    <scope>NUCLEOTIDE SEQUENCE [LARGE SCALE GENOMIC DNA]</scope>
    <source>
        <strain evidence="3">NBRC 112502</strain>
    </source>
</reference>
<dbReference type="Proteomes" id="UP001156641">
    <property type="component" value="Unassembled WGS sequence"/>
</dbReference>
<gene>
    <name evidence="2" type="ORF">GCM10010909_01680</name>
</gene>
<accession>A0ABQ6A2L6</accession>
<proteinExistence type="predicted"/>